<dbReference type="Proteomes" id="UP000652427">
    <property type="component" value="Unassembled WGS sequence"/>
</dbReference>
<dbReference type="PANTHER" id="PTHR43563">
    <property type="entry name" value="AMINE OXIDASE"/>
    <property type="match status" value="1"/>
</dbReference>
<dbReference type="Pfam" id="PF01593">
    <property type="entry name" value="Amino_oxidase"/>
    <property type="match status" value="1"/>
</dbReference>
<dbReference type="InterPro" id="IPR050703">
    <property type="entry name" value="Flavin_MAO"/>
</dbReference>
<evidence type="ECO:0000259" key="2">
    <source>
        <dbReference type="Pfam" id="PF01593"/>
    </source>
</evidence>
<dbReference type="RefSeq" id="WP_176280230.1">
    <property type="nucleotide sequence ID" value="NZ_JABWMH010000004.1"/>
</dbReference>
<keyword evidence="4" id="KW-1185">Reference proteome</keyword>
<name>A0ABX2N4V9_9SPHN</name>
<proteinExistence type="inferred from homology"/>
<evidence type="ECO:0000256" key="1">
    <source>
        <dbReference type="ARBA" id="ARBA00005995"/>
    </source>
</evidence>
<feature type="domain" description="Amine oxidase" evidence="2">
    <location>
        <begin position="69"/>
        <end position="327"/>
    </location>
</feature>
<protein>
    <submittedName>
        <fullName evidence="3">FAD-dependent oxidoreductase</fullName>
    </submittedName>
</protein>
<comment type="similarity">
    <text evidence="1">Belongs to the flavin monoamine oxidase family.</text>
</comment>
<sequence>MPAELPFVLLGKNPPIDDWTKWCDPANAALDKPFAEFLAQQGLNEEAIRLGYDLAPYHGRNSRDVSTMMMSFNSGFVQNQIAAGPESFAAKGGNIKLPEAMAAQLKGDVILGKPVAAIEQNAGGVIVSCRDGSRFQAAKLVCSLPLAALRNVDITPGLPALQAKAVEEVSYQPISIAFLTAKAPFWEEDGFAPGMWSDSFSSTVIPQRYGATDEEVTGLMVQARGDLALEWDRLGAETAMAKIVADIEAMRPAAKGKLETRHYHSWAQEEFSGGAWAYHGAGQATTLPNVIADRAGPISFCGEHTENVSRGVEGALASAERVALEILAG</sequence>
<gene>
    <name evidence="3" type="ORF">HUO14_12745</name>
</gene>
<dbReference type="InterPro" id="IPR002937">
    <property type="entry name" value="Amino_oxidase"/>
</dbReference>
<dbReference type="Gene3D" id="3.50.50.60">
    <property type="entry name" value="FAD/NAD(P)-binding domain"/>
    <property type="match status" value="1"/>
</dbReference>
<dbReference type="InterPro" id="IPR036188">
    <property type="entry name" value="FAD/NAD-bd_sf"/>
</dbReference>
<evidence type="ECO:0000313" key="4">
    <source>
        <dbReference type="Proteomes" id="UP000652427"/>
    </source>
</evidence>
<dbReference type="EMBL" id="JABWMH010000004">
    <property type="protein sequence ID" value="NVD28761.1"/>
    <property type="molecule type" value="Genomic_DNA"/>
</dbReference>
<evidence type="ECO:0000313" key="3">
    <source>
        <dbReference type="EMBL" id="NVD28761.1"/>
    </source>
</evidence>
<dbReference type="PANTHER" id="PTHR43563:SF1">
    <property type="entry name" value="AMINE OXIDASE [FLAVIN-CONTAINING] B"/>
    <property type="match status" value="1"/>
</dbReference>
<organism evidence="3 4">
    <name type="scientific">Parasphingorhabdus flavimaris</name>
    <dbReference type="NCBI Taxonomy" id="266812"/>
    <lineage>
        <taxon>Bacteria</taxon>
        <taxon>Pseudomonadati</taxon>
        <taxon>Pseudomonadota</taxon>
        <taxon>Alphaproteobacteria</taxon>
        <taxon>Sphingomonadales</taxon>
        <taxon>Sphingomonadaceae</taxon>
        <taxon>Parasphingorhabdus</taxon>
    </lineage>
</organism>
<dbReference type="SUPFAM" id="SSF54373">
    <property type="entry name" value="FAD-linked reductases, C-terminal domain"/>
    <property type="match status" value="1"/>
</dbReference>
<comment type="caution">
    <text evidence="3">The sequence shown here is derived from an EMBL/GenBank/DDBJ whole genome shotgun (WGS) entry which is preliminary data.</text>
</comment>
<reference evidence="3 4" key="1">
    <citation type="submission" date="2020-06" db="EMBL/GenBank/DDBJ databases">
        <authorList>
            <person name="Kim S.-J."/>
            <person name="Park S.-J."/>
        </authorList>
    </citation>
    <scope>NUCLEOTIDE SEQUENCE [LARGE SCALE GENOMIC DNA]</scope>
    <source>
        <strain evidence="3 4">SW-151</strain>
    </source>
</reference>
<accession>A0ABX2N4V9</accession>
<dbReference type="SUPFAM" id="SSF51905">
    <property type="entry name" value="FAD/NAD(P)-binding domain"/>
    <property type="match status" value="1"/>
</dbReference>